<dbReference type="InterPro" id="IPR007499">
    <property type="entry name" value="ERF_bacteria_virus"/>
</dbReference>
<protein>
    <recommendedName>
        <fullName evidence="4">ERF superfamily protein</fullName>
    </recommendedName>
</protein>
<comment type="caution">
    <text evidence="2">The sequence shown here is derived from an EMBL/GenBank/DDBJ whole genome shotgun (WGS) entry which is preliminary data.</text>
</comment>
<dbReference type="Proteomes" id="UP000575083">
    <property type="component" value="Unassembled WGS sequence"/>
</dbReference>
<organism evidence="2 3">
    <name type="scientific">Acidovorax soli</name>
    <dbReference type="NCBI Taxonomy" id="592050"/>
    <lineage>
        <taxon>Bacteria</taxon>
        <taxon>Pseudomonadati</taxon>
        <taxon>Pseudomonadota</taxon>
        <taxon>Betaproteobacteria</taxon>
        <taxon>Burkholderiales</taxon>
        <taxon>Comamonadaceae</taxon>
        <taxon>Acidovorax</taxon>
    </lineage>
</organism>
<name>A0A7X0U8Y7_9BURK</name>
<accession>A0A7X0U8Y7</accession>
<evidence type="ECO:0008006" key="4">
    <source>
        <dbReference type="Google" id="ProtNLM"/>
    </source>
</evidence>
<gene>
    <name evidence="2" type="ORF">HNP48_002288</name>
</gene>
<sequence>MTLLTPAAPLAGPFANALAAMNANMTMAEIKELQQEQRDWEAGERHKLFLAAMVALKLNPPSILKDKTAFTPDGQGGFESYDYATIGNVCEQVIQSAAQHGLTHNWVPGRSPEGDIVVTCEVAHVGGHVQRTMLDAPREESPGLTVAQAEQSVRTFLERYTLLLGFGFAAKDRPDDDGRGGAAMPSPAAQSATEGWVVYVNSADSIETLESIRKEASAAFHAAGDAGAWSTVKRALDARQDALEGGA</sequence>
<reference evidence="2 3" key="1">
    <citation type="submission" date="2020-08" db="EMBL/GenBank/DDBJ databases">
        <title>Functional genomics of gut bacteria from endangered species of beetles.</title>
        <authorList>
            <person name="Carlos-Shanley C."/>
        </authorList>
    </citation>
    <scope>NUCLEOTIDE SEQUENCE [LARGE SCALE GENOMIC DNA]</scope>
    <source>
        <strain evidence="2 3">S00198</strain>
    </source>
</reference>
<evidence type="ECO:0000313" key="2">
    <source>
        <dbReference type="EMBL" id="MBB6559621.1"/>
    </source>
</evidence>
<evidence type="ECO:0000256" key="1">
    <source>
        <dbReference type="SAM" id="SignalP"/>
    </source>
</evidence>
<feature type="chain" id="PRO_5031088359" description="ERF superfamily protein" evidence="1">
    <location>
        <begin position="20"/>
        <end position="247"/>
    </location>
</feature>
<keyword evidence="3" id="KW-1185">Reference proteome</keyword>
<evidence type="ECO:0000313" key="3">
    <source>
        <dbReference type="Proteomes" id="UP000575083"/>
    </source>
</evidence>
<proteinExistence type="predicted"/>
<dbReference type="RefSeq" id="WP_184857011.1">
    <property type="nucleotide sequence ID" value="NZ_JACHLK010000003.1"/>
</dbReference>
<keyword evidence="1" id="KW-0732">Signal</keyword>
<dbReference type="Pfam" id="PF04404">
    <property type="entry name" value="ERF"/>
    <property type="match status" value="1"/>
</dbReference>
<dbReference type="AlphaFoldDB" id="A0A7X0U8Y7"/>
<dbReference type="EMBL" id="JACHLK010000003">
    <property type="protein sequence ID" value="MBB6559621.1"/>
    <property type="molecule type" value="Genomic_DNA"/>
</dbReference>
<feature type="signal peptide" evidence="1">
    <location>
        <begin position="1"/>
        <end position="19"/>
    </location>
</feature>